<feature type="transmembrane region" description="Helical" evidence="1">
    <location>
        <begin position="34"/>
        <end position="50"/>
    </location>
</feature>
<keyword evidence="1" id="KW-1133">Transmembrane helix</keyword>
<accession>A0ABT3IJL9</accession>
<evidence type="ECO:0008006" key="4">
    <source>
        <dbReference type="Google" id="ProtNLM"/>
    </source>
</evidence>
<evidence type="ECO:0000313" key="3">
    <source>
        <dbReference type="Proteomes" id="UP001207742"/>
    </source>
</evidence>
<keyword evidence="1" id="KW-0472">Membrane</keyword>
<proteinExistence type="predicted"/>
<protein>
    <recommendedName>
        <fullName evidence="4">DoxX family protein</fullName>
    </recommendedName>
</protein>
<evidence type="ECO:0000313" key="2">
    <source>
        <dbReference type="EMBL" id="MCW3484157.1"/>
    </source>
</evidence>
<reference evidence="2 3" key="1">
    <citation type="submission" date="2022-10" db="EMBL/GenBank/DDBJ databases">
        <title>Chitinophaga nivalis PC15 sp. nov., isolated from Pyeongchang county, South Korea.</title>
        <authorList>
            <person name="Trinh H.N."/>
        </authorList>
    </citation>
    <scope>NUCLEOTIDE SEQUENCE [LARGE SCALE GENOMIC DNA]</scope>
    <source>
        <strain evidence="2 3">PC14</strain>
    </source>
</reference>
<gene>
    <name evidence="2" type="ORF">OL497_09655</name>
</gene>
<keyword evidence="3" id="KW-1185">Reference proteome</keyword>
<comment type="caution">
    <text evidence="2">The sequence shown here is derived from an EMBL/GenBank/DDBJ whole genome shotgun (WGS) entry which is preliminary data.</text>
</comment>
<evidence type="ECO:0000256" key="1">
    <source>
        <dbReference type="SAM" id="Phobius"/>
    </source>
</evidence>
<sequence>MESPQTQTSQKPSSFSIRNIFRPDYERWEGVPPINIYLLRVLFLLMFLFLGKDSLTYILTFKGTWDPMNAMAWSIWASYALLSILGLIHPLKMIPIVLLEICYKVIWLIVVAYPLWTTNQLAGSSAEGMTYVFLPVVLPMLATPWKYTFKKYVLGSKKRN</sequence>
<keyword evidence="1" id="KW-0812">Transmembrane</keyword>
<feature type="transmembrane region" description="Helical" evidence="1">
    <location>
        <begin position="70"/>
        <end position="89"/>
    </location>
</feature>
<feature type="transmembrane region" description="Helical" evidence="1">
    <location>
        <begin position="96"/>
        <end position="116"/>
    </location>
</feature>
<dbReference type="RefSeq" id="WP_264729676.1">
    <property type="nucleotide sequence ID" value="NZ_JAPDNR010000001.1"/>
</dbReference>
<dbReference type="EMBL" id="JAPDNS010000001">
    <property type="protein sequence ID" value="MCW3484157.1"/>
    <property type="molecule type" value="Genomic_DNA"/>
</dbReference>
<feature type="transmembrane region" description="Helical" evidence="1">
    <location>
        <begin position="128"/>
        <end position="149"/>
    </location>
</feature>
<name>A0ABT3IJL9_9BACT</name>
<dbReference type="Proteomes" id="UP001207742">
    <property type="component" value="Unassembled WGS sequence"/>
</dbReference>
<organism evidence="2 3">
    <name type="scientific">Chitinophaga nivalis</name>
    <dbReference type="NCBI Taxonomy" id="2991709"/>
    <lineage>
        <taxon>Bacteria</taxon>
        <taxon>Pseudomonadati</taxon>
        <taxon>Bacteroidota</taxon>
        <taxon>Chitinophagia</taxon>
        <taxon>Chitinophagales</taxon>
        <taxon>Chitinophagaceae</taxon>
        <taxon>Chitinophaga</taxon>
    </lineage>
</organism>